<dbReference type="PANTHER" id="PTHR43806">
    <property type="entry name" value="PEPTIDASE S8"/>
    <property type="match status" value="1"/>
</dbReference>
<dbReference type="PROSITE" id="PS51257">
    <property type="entry name" value="PROKAR_LIPOPROTEIN"/>
    <property type="match status" value="1"/>
</dbReference>
<evidence type="ECO:0000313" key="8">
    <source>
        <dbReference type="EMBL" id="OCR35126.1"/>
    </source>
</evidence>
<keyword evidence="4 6" id="KW-0720">Serine protease</keyword>
<feature type="active site" description="Charge relay system" evidence="5 6">
    <location>
        <position position="253"/>
    </location>
</feature>
<evidence type="ECO:0000313" key="9">
    <source>
        <dbReference type="Proteomes" id="UP000093197"/>
    </source>
</evidence>
<feature type="active site" description="Charge relay system" evidence="5 6">
    <location>
        <position position="288"/>
    </location>
</feature>
<evidence type="ECO:0000259" key="7">
    <source>
        <dbReference type="Pfam" id="PF00082"/>
    </source>
</evidence>
<dbReference type="PROSITE" id="PS51892">
    <property type="entry name" value="SUBTILASE"/>
    <property type="match status" value="1"/>
</dbReference>
<gene>
    <name evidence="8" type="ORF">AC094_09350</name>
</gene>
<dbReference type="EMBL" id="LIDT01000009">
    <property type="protein sequence ID" value="OCR35126.1"/>
    <property type="molecule type" value="Genomic_DNA"/>
</dbReference>
<dbReference type="GO" id="GO:0006508">
    <property type="term" value="P:proteolysis"/>
    <property type="evidence" value="ECO:0007669"/>
    <property type="project" value="UniProtKB-KW"/>
</dbReference>
<protein>
    <recommendedName>
        <fullName evidence="7">Peptidase S8/S53 domain-containing protein</fullName>
    </recommendedName>
</protein>
<comment type="similarity">
    <text evidence="1 6">Belongs to the peptidase S8 family.</text>
</comment>
<dbReference type="PANTHER" id="PTHR43806:SF11">
    <property type="entry name" value="CEREVISIN-RELATED"/>
    <property type="match status" value="1"/>
</dbReference>
<dbReference type="Gene3D" id="3.40.50.200">
    <property type="entry name" value="Peptidase S8/S53 domain"/>
    <property type="match status" value="1"/>
</dbReference>
<evidence type="ECO:0000256" key="1">
    <source>
        <dbReference type="ARBA" id="ARBA00011073"/>
    </source>
</evidence>
<dbReference type="PRINTS" id="PR00723">
    <property type="entry name" value="SUBTILISIN"/>
</dbReference>
<dbReference type="Proteomes" id="UP000093197">
    <property type="component" value="Unassembled WGS sequence"/>
</dbReference>
<evidence type="ECO:0000256" key="4">
    <source>
        <dbReference type="ARBA" id="ARBA00022825"/>
    </source>
</evidence>
<accession>A0A853Q017</accession>
<proteinExistence type="inferred from homology"/>
<feature type="domain" description="Peptidase S8/S53" evidence="7">
    <location>
        <begin position="246"/>
        <end position="499"/>
    </location>
</feature>
<dbReference type="InterPro" id="IPR050131">
    <property type="entry name" value="Peptidase_S8_subtilisin-like"/>
</dbReference>
<dbReference type="InterPro" id="IPR000209">
    <property type="entry name" value="Peptidase_S8/S53_dom"/>
</dbReference>
<dbReference type="Pfam" id="PF00082">
    <property type="entry name" value="Peptidase_S8"/>
    <property type="match status" value="1"/>
</dbReference>
<dbReference type="InterPro" id="IPR023828">
    <property type="entry name" value="Peptidase_S8_Ser-AS"/>
</dbReference>
<evidence type="ECO:0000256" key="5">
    <source>
        <dbReference type="PIRSR" id="PIRSR615500-1"/>
    </source>
</evidence>
<evidence type="ECO:0000256" key="3">
    <source>
        <dbReference type="ARBA" id="ARBA00022801"/>
    </source>
</evidence>
<name>A0A853Q017_BACFG</name>
<comment type="caution">
    <text evidence="8">The sequence shown here is derived from an EMBL/GenBank/DDBJ whole genome shotgun (WGS) entry which is preliminary data.</text>
</comment>
<dbReference type="GO" id="GO:0004252">
    <property type="term" value="F:serine-type endopeptidase activity"/>
    <property type="evidence" value="ECO:0007669"/>
    <property type="project" value="UniProtKB-UniRule"/>
</dbReference>
<dbReference type="InterPro" id="IPR015500">
    <property type="entry name" value="Peptidase_S8_subtilisin-rel"/>
</dbReference>
<sequence>MKIRTFYFYFVFVLILLSCNNEIYIDNLNNENNVATRAIKAQTTENYYYYYKGTKQYISINPSKRYIIAKQNIHTSQCNADNIVREFANGNIGYIVETEATGRFLSSDSTTPLINDSNIIAIESVIGDSILLPCSNIFYIKLKETTDITLLKDKIAEIRCVIEGKVETDNSWIRVSCNKYSRMNSLDASNYLYETGLLADVDPGFDFDFKSSYIPSDAMYSQQWGLNGRWGIHPTGAWDITKGESSITVAVIDQGIYTQHSELNGKMHSYSYDCSTGTSVASSVYQNHATMIAGIIAANHNNNMIAGIAPNIKLMNIKRSSTSNTGATSLELHANAINKAWQNGADIINNSWGSNTNQHSAVLESAINNALIKGRNGKGCIVCFAAGNDRVITYPGNCNPDILVVGASNSSGRETSFSGRGNELDVLAPGEGILSIDATGGTFTDSGTSFATPHVAGIAALMLSVNPNLSQEQVSTIMKETCTPVTYYGSGWNKNSGNGIVNATKAVKVAAKQYSIIGGPYVHATAKFYIDYAPEGAEVTWSTGKNISRMIYHKNDTIEYYFDFDTRMTTDEVKAKITYLGQSVNITLPITIFNEPQITGVQRIDYDPSADNRYDLKVSCSDPNAIITWSGDGNFIDFPYAGDASFMDHPNLYKSVTFFSSGVHALKVKANNTYGSDEYQFQIDNMTSLYTFSRKDTIGTNKINP</sequence>
<evidence type="ECO:0000256" key="6">
    <source>
        <dbReference type="PROSITE-ProRule" id="PRU01240"/>
    </source>
</evidence>
<reference evidence="8 9" key="1">
    <citation type="journal article" date="2016" name="PLoS ONE">
        <title>Genomic Diversity of Enterotoxigenic Strains of Bacteroides fragilis.</title>
        <authorList>
            <person name="Pierce J.V."/>
            <person name="Bernstein H.D."/>
        </authorList>
    </citation>
    <scope>NUCLEOTIDE SEQUENCE [LARGE SCALE GENOMIC DNA]</scope>
    <source>
        <strain evidence="8 9">20793-3</strain>
    </source>
</reference>
<dbReference type="AlphaFoldDB" id="A0A853Q017"/>
<feature type="active site" description="Charge relay system" evidence="5 6">
    <location>
        <position position="449"/>
    </location>
</feature>
<dbReference type="InterPro" id="IPR036852">
    <property type="entry name" value="Peptidase_S8/S53_dom_sf"/>
</dbReference>
<keyword evidence="3 6" id="KW-0378">Hydrolase</keyword>
<dbReference type="RefSeq" id="WP_050442220.1">
    <property type="nucleotide sequence ID" value="NZ_LIDT01000009.1"/>
</dbReference>
<keyword evidence="2 6" id="KW-0645">Protease</keyword>
<evidence type="ECO:0000256" key="2">
    <source>
        <dbReference type="ARBA" id="ARBA00022670"/>
    </source>
</evidence>
<dbReference type="PROSITE" id="PS00138">
    <property type="entry name" value="SUBTILASE_SER"/>
    <property type="match status" value="1"/>
</dbReference>
<organism evidence="8 9">
    <name type="scientific">Bacteroides fragilis</name>
    <dbReference type="NCBI Taxonomy" id="817"/>
    <lineage>
        <taxon>Bacteria</taxon>
        <taxon>Pseudomonadati</taxon>
        <taxon>Bacteroidota</taxon>
        <taxon>Bacteroidia</taxon>
        <taxon>Bacteroidales</taxon>
        <taxon>Bacteroidaceae</taxon>
        <taxon>Bacteroides</taxon>
    </lineage>
</organism>
<dbReference type="SUPFAM" id="SSF52743">
    <property type="entry name" value="Subtilisin-like"/>
    <property type="match status" value="1"/>
</dbReference>